<reference evidence="1 2" key="1">
    <citation type="journal article" date="2018" name="Front. Plant Sci.">
        <title>Red Clover (Trifolium pratense) and Zigzag Clover (T. medium) - A Picture of Genomic Similarities and Differences.</title>
        <authorList>
            <person name="Dluhosova J."/>
            <person name="Istvanek J."/>
            <person name="Nedelnik J."/>
            <person name="Repkova J."/>
        </authorList>
    </citation>
    <scope>NUCLEOTIDE SEQUENCE [LARGE SCALE GENOMIC DNA]</scope>
    <source>
        <strain evidence="2">cv. 10/8</strain>
        <tissue evidence="1">Leaf</tissue>
    </source>
</reference>
<sequence>PQADERDSCQHAIALGTLHHPFSCVQQQTAPAHYVASQNLIAGHDKQNCHGVYYCSDAPTRKLDTCNHHPSADVPV</sequence>
<dbReference type="EMBL" id="LXQA010612758">
    <property type="protein sequence ID" value="MCI62096.1"/>
    <property type="molecule type" value="Genomic_DNA"/>
</dbReference>
<dbReference type="AlphaFoldDB" id="A0A392TPN7"/>
<dbReference type="Proteomes" id="UP000265520">
    <property type="component" value="Unassembled WGS sequence"/>
</dbReference>
<accession>A0A392TPN7</accession>
<name>A0A392TPN7_9FABA</name>
<protein>
    <submittedName>
        <fullName evidence="1">Uncharacterized protein</fullName>
    </submittedName>
</protein>
<comment type="caution">
    <text evidence="1">The sequence shown here is derived from an EMBL/GenBank/DDBJ whole genome shotgun (WGS) entry which is preliminary data.</text>
</comment>
<evidence type="ECO:0000313" key="1">
    <source>
        <dbReference type="EMBL" id="MCI62096.1"/>
    </source>
</evidence>
<organism evidence="1 2">
    <name type="scientific">Trifolium medium</name>
    <dbReference type="NCBI Taxonomy" id="97028"/>
    <lineage>
        <taxon>Eukaryota</taxon>
        <taxon>Viridiplantae</taxon>
        <taxon>Streptophyta</taxon>
        <taxon>Embryophyta</taxon>
        <taxon>Tracheophyta</taxon>
        <taxon>Spermatophyta</taxon>
        <taxon>Magnoliopsida</taxon>
        <taxon>eudicotyledons</taxon>
        <taxon>Gunneridae</taxon>
        <taxon>Pentapetalae</taxon>
        <taxon>rosids</taxon>
        <taxon>fabids</taxon>
        <taxon>Fabales</taxon>
        <taxon>Fabaceae</taxon>
        <taxon>Papilionoideae</taxon>
        <taxon>50 kb inversion clade</taxon>
        <taxon>NPAAA clade</taxon>
        <taxon>Hologalegina</taxon>
        <taxon>IRL clade</taxon>
        <taxon>Trifolieae</taxon>
        <taxon>Trifolium</taxon>
    </lineage>
</organism>
<evidence type="ECO:0000313" key="2">
    <source>
        <dbReference type="Proteomes" id="UP000265520"/>
    </source>
</evidence>
<keyword evidence="2" id="KW-1185">Reference proteome</keyword>
<proteinExistence type="predicted"/>
<feature type="non-terminal residue" evidence="1">
    <location>
        <position position="1"/>
    </location>
</feature>